<gene>
    <name evidence="1" type="ORF">LOK49_LG13G00207</name>
</gene>
<accession>A0ACC0FML3</accession>
<reference evidence="1 2" key="1">
    <citation type="journal article" date="2022" name="Plant J.">
        <title>Chromosome-level genome of Camellia lanceoleosa provides a valuable resource for understanding genome evolution and self-incompatibility.</title>
        <authorList>
            <person name="Gong W."/>
            <person name="Xiao S."/>
            <person name="Wang L."/>
            <person name="Liao Z."/>
            <person name="Chang Y."/>
            <person name="Mo W."/>
            <person name="Hu G."/>
            <person name="Li W."/>
            <person name="Zhao G."/>
            <person name="Zhu H."/>
            <person name="Hu X."/>
            <person name="Ji K."/>
            <person name="Xiang X."/>
            <person name="Song Q."/>
            <person name="Yuan D."/>
            <person name="Jin S."/>
            <person name="Zhang L."/>
        </authorList>
    </citation>
    <scope>NUCLEOTIDE SEQUENCE [LARGE SCALE GENOMIC DNA]</scope>
    <source>
        <strain evidence="1">SQ_2022a</strain>
    </source>
</reference>
<evidence type="ECO:0000313" key="1">
    <source>
        <dbReference type="EMBL" id="KAI7989759.1"/>
    </source>
</evidence>
<protein>
    <submittedName>
        <fullName evidence="1">Uncharacterized protein</fullName>
    </submittedName>
</protein>
<comment type="caution">
    <text evidence="1">The sequence shown here is derived from an EMBL/GenBank/DDBJ whole genome shotgun (WGS) entry which is preliminary data.</text>
</comment>
<sequence length="135" mass="15192">MEIGRINDDRPVAPDKEDEEKMDKFFALIRNIWDARDRWRNELKQSRIQNDNNNNDNIKKRFPSLEPKNINGPNPRVDGSNLQRFVDTLFGTVDAQAQTLKPAASHTAIVATRATVSFEEGSVSCPHSTPGTTKG</sequence>
<organism evidence="1 2">
    <name type="scientific">Camellia lanceoleosa</name>
    <dbReference type="NCBI Taxonomy" id="1840588"/>
    <lineage>
        <taxon>Eukaryota</taxon>
        <taxon>Viridiplantae</taxon>
        <taxon>Streptophyta</taxon>
        <taxon>Embryophyta</taxon>
        <taxon>Tracheophyta</taxon>
        <taxon>Spermatophyta</taxon>
        <taxon>Magnoliopsida</taxon>
        <taxon>eudicotyledons</taxon>
        <taxon>Gunneridae</taxon>
        <taxon>Pentapetalae</taxon>
        <taxon>asterids</taxon>
        <taxon>Ericales</taxon>
        <taxon>Theaceae</taxon>
        <taxon>Camellia</taxon>
    </lineage>
</organism>
<name>A0ACC0FML3_9ERIC</name>
<proteinExistence type="predicted"/>
<keyword evidence="2" id="KW-1185">Reference proteome</keyword>
<dbReference type="Proteomes" id="UP001060215">
    <property type="component" value="Chromosome 14"/>
</dbReference>
<evidence type="ECO:0000313" key="2">
    <source>
        <dbReference type="Proteomes" id="UP001060215"/>
    </source>
</evidence>
<dbReference type="EMBL" id="CM045771">
    <property type="protein sequence ID" value="KAI7989759.1"/>
    <property type="molecule type" value="Genomic_DNA"/>
</dbReference>